<dbReference type="Pfam" id="PF00078">
    <property type="entry name" value="RVT_1"/>
    <property type="match status" value="1"/>
</dbReference>
<accession>A0AAW2NAY2</accession>
<name>A0AAW2NAY2_SESRA</name>
<dbReference type="PANTHER" id="PTHR33116:SF86">
    <property type="entry name" value="REVERSE TRANSCRIPTASE DOMAIN-CONTAINING PROTEIN"/>
    <property type="match status" value="1"/>
</dbReference>
<dbReference type="CDD" id="cd01650">
    <property type="entry name" value="RT_nLTR_like"/>
    <property type="match status" value="1"/>
</dbReference>
<feature type="domain" description="Reverse transcriptase" evidence="1">
    <location>
        <begin position="81"/>
        <end position="181"/>
    </location>
</feature>
<reference evidence="2" key="2">
    <citation type="journal article" date="2024" name="Plant">
        <title>Genomic evolution and insights into agronomic trait innovations of Sesamum species.</title>
        <authorList>
            <person name="Miao H."/>
            <person name="Wang L."/>
            <person name="Qu L."/>
            <person name="Liu H."/>
            <person name="Sun Y."/>
            <person name="Le M."/>
            <person name="Wang Q."/>
            <person name="Wei S."/>
            <person name="Zheng Y."/>
            <person name="Lin W."/>
            <person name="Duan Y."/>
            <person name="Cao H."/>
            <person name="Xiong S."/>
            <person name="Wang X."/>
            <person name="Wei L."/>
            <person name="Li C."/>
            <person name="Ma Q."/>
            <person name="Ju M."/>
            <person name="Zhao R."/>
            <person name="Li G."/>
            <person name="Mu C."/>
            <person name="Tian Q."/>
            <person name="Mei H."/>
            <person name="Zhang T."/>
            <person name="Gao T."/>
            <person name="Zhang H."/>
        </authorList>
    </citation>
    <scope>NUCLEOTIDE SEQUENCE</scope>
    <source>
        <strain evidence="2">G02</strain>
    </source>
</reference>
<evidence type="ECO:0000259" key="1">
    <source>
        <dbReference type="Pfam" id="PF00078"/>
    </source>
</evidence>
<proteinExistence type="predicted"/>
<sequence length="451" mass="51556">MNQCLLQPYSHDKVLSALSLMSPLKSPCPNGLPPIFIQKYWHIVGAIIVRCVLKFLNSCNFLPRFNFLSFLSLSALPPESVSQFRPISLCNVVYTLASKAIANRLKQFLDSIISPFQSAFVPNRLITDNVLVAFELHHFLEHKKRGKVGLASLKLDMSKAYDRIEWGFLERVLDRLGFPQSFEAGASNNFKGVAVAKGAPRVSHLLFTDDSLIFSEATTKAFGCIKEILSKYEKASGQFINLQKSSVTFKGNTDLNLQPKKEIFQNLRERIWKKVMGWKEKLLSQAGKEVLIKSVLQAIPSYTMSCFLLPKTFVKELESILAYFWWGSLNEKKIHWILWTKLCESKRSGGMGFRDFEAFNLALMAKHVWRILKNPDTLLSKIFKEKYLARGSILEAKLGFNPSSTWRSLWKAIPLIKAGSRWRVGDGSNFQIWRDQWLPMIYVFIVDNLNL</sequence>
<reference evidence="2" key="1">
    <citation type="submission" date="2020-06" db="EMBL/GenBank/DDBJ databases">
        <authorList>
            <person name="Li T."/>
            <person name="Hu X."/>
            <person name="Zhang T."/>
            <person name="Song X."/>
            <person name="Zhang H."/>
            <person name="Dai N."/>
            <person name="Sheng W."/>
            <person name="Hou X."/>
            <person name="Wei L."/>
        </authorList>
    </citation>
    <scope>NUCLEOTIDE SEQUENCE</scope>
    <source>
        <strain evidence="2">G02</strain>
        <tissue evidence="2">Leaf</tissue>
    </source>
</reference>
<protein>
    <recommendedName>
        <fullName evidence="1">Reverse transcriptase domain-containing protein</fullName>
    </recommendedName>
</protein>
<comment type="caution">
    <text evidence="2">The sequence shown here is derived from an EMBL/GenBank/DDBJ whole genome shotgun (WGS) entry which is preliminary data.</text>
</comment>
<dbReference type="PANTHER" id="PTHR33116">
    <property type="entry name" value="REVERSE TRANSCRIPTASE ZINC-BINDING DOMAIN-CONTAINING PROTEIN-RELATED-RELATED"/>
    <property type="match status" value="1"/>
</dbReference>
<evidence type="ECO:0000313" key="2">
    <source>
        <dbReference type="EMBL" id="KAL0340032.1"/>
    </source>
</evidence>
<dbReference type="InterPro" id="IPR000477">
    <property type="entry name" value="RT_dom"/>
</dbReference>
<gene>
    <name evidence="2" type="ORF">Sradi_4520000</name>
</gene>
<dbReference type="AlphaFoldDB" id="A0AAW2NAY2"/>
<dbReference type="EMBL" id="JACGWJ010000020">
    <property type="protein sequence ID" value="KAL0340032.1"/>
    <property type="molecule type" value="Genomic_DNA"/>
</dbReference>
<organism evidence="2">
    <name type="scientific">Sesamum radiatum</name>
    <name type="common">Black benniseed</name>
    <dbReference type="NCBI Taxonomy" id="300843"/>
    <lineage>
        <taxon>Eukaryota</taxon>
        <taxon>Viridiplantae</taxon>
        <taxon>Streptophyta</taxon>
        <taxon>Embryophyta</taxon>
        <taxon>Tracheophyta</taxon>
        <taxon>Spermatophyta</taxon>
        <taxon>Magnoliopsida</taxon>
        <taxon>eudicotyledons</taxon>
        <taxon>Gunneridae</taxon>
        <taxon>Pentapetalae</taxon>
        <taxon>asterids</taxon>
        <taxon>lamiids</taxon>
        <taxon>Lamiales</taxon>
        <taxon>Pedaliaceae</taxon>
        <taxon>Sesamum</taxon>
    </lineage>
</organism>